<evidence type="ECO:0000256" key="5">
    <source>
        <dbReference type="ARBA" id="ARBA00022989"/>
    </source>
</evidence>
<sequence length="302" mass="33816">MARKKCNEEPENHERWLVSYADFITLLFAFFVVMYSVSSVNEGKYRVLSDSMITAFRDPARSLDPIQVGELLRAPLQSDSQFDQKKPVIELFKVPVPDKPVQKRAEEKIDPGAKGPEDDGEQLDEAAQQLADSIEAAMSDLVDAGLIDVRRDRRWIEVEIKSSILFTSGSAHLSLQSQPVLRQLADKLKPLENVIHVEGFTDNVPISNFDYLSNWELSAARAASVVHLFTRLGIAPKRMAAIGYGEFRPVDENDTSEGRAKNRRVVLVIMSGTDARISQRADHLQTTREGNVQLLENNPATL</sequence>
<dbReference type="InterPro" id="IPR025713">
    <property type="entry name" value="MotB-like_N_dom"/>
</dbReference>
<evidence type="ECO:0000256" key="4">
    <source>
        <dbReference type="ARBA" id="ARBA00022692"/>
    </source>
</evidence>
<dbReference type="SUPFAM" id="SSF103088">
    <property type="entry name" value="OmpA-like"/>
    <property type="match status" value="1"/>
</dbReference>
<name>A0A3B0YIA5_9ZZZZ</name>
<feature type="domain" description="OmpA-like" evidence="9">
    <location>
        <begin position="153"/>
        <end position="273"/>
    </location>
</feature>
<comment type="subcellular location">
    <subcellularLocation>
        <location evidence="1">Cell membrane</location>
        <topology evidence="1">Single-pass membrane protein</topology>
    </subcellularLocation>
</comment>
<feature type="region of interest" description="Disordered" evidence="7">
    <location>
        <begin position="101"/>
        <end position="123"/>
    </location>
</feature>
<comment type="similarity">
    <text evidence="2">Belongs to the MotB family.</text>
</comment>
<dbReference type="AlphaFoldDB" id="A0A3B0YIA5"/>
<keyword evidence="10" id="KW-0969">Cilium</keyword>
<dbReference type="Gene3D" id="3.30.1330.60">
    <property type="entry name" value="OmpA-like domain"/>
    <property type="match status" value="1"/>
</dbReference>
<evidence type="ECO:0000256" key="7">
    <source>
        <dbReference type="SAM" id="MobiDB-lite"/>
    </source>
</evidence>
<evidence type="ECO:0000256" key="6">
    <source>
        <dbReference type="ARBA" id="ARBA00023136"/>
    </source>
</evidence>
<feature type="transmembrane region" description="Helical" evidence="8">
    <location>
        <begin position="17"/>
        <end position="37"/>
    </location>
</feature>
<proteinExistence type="inferred from homology"/>
<dbReference type="Pfam" id="PF00691">
    <property type="entry name" value="OmpA"/>
    <property type="match status" value="1"/>
</dbReference>
<gene>
    <name evidence="10" type="ORF">MNBD_GAMMA13-510</name>
</gene>
<dbReference type="NCBIfam" id="NF006541">
    <property type="entry name" value="PRK09038.1"/>
    <property type="match status" value="1"/>
</dbReference>
<protein>
    <submittedName>
        <fullName evidence="10">Flagellar motor rotation protein MotB</fullName>
    </submittedName>
</protein>
<accession>A0A3B0YIA5</accession>
<reference evidence="10" key="1">
    <citation type="submission" date="2018-06" db="EMBL/GenBank/DDBJ databases">
        <authorList>
            <person name="Zhirakovskaya E."/>
        </authorList>
    </citation>
    <scope>NUCLEOTIDE SEQUENCE</scope>
</reference>
<dbReference type="PROSITE" id="PS51123">
    <property type="entry name" value="OMPA_2"/>
    <property type="match status" value="1"/>
</dbReference>
<keyword evidence="10" id="KW-0966">Cell projection</keyword>
<evidence type="ECO:0000256" key="2">
    <source>
        <dbReference type="ARBA" id="ARBA00008914"/>
    </source>
</evidence>
<dbReference type="EMBL" id="UOFK01000070">
    <property type="protein sequence ID" value="VAW75277.1"/>
    <property type="molecule type" value="Genomic_DNA"/>
</dbReference>
<keyword evidence="10" id="KW-0282">Flagellum</keyword>
<dbReference type="InterPro" id="IPR006665">
    <property type="entry name" value="OmpA-like"/>
</dbReference>
<dbReference type="GO" id="GO:0005886">
    <property type="term" value="C:plasma membrane"/>
    <property type="evidence" value="ECO:0007669"/>
    <property type="project" value="UniProtKB-SubCell"/>
</dbReference>
<keyword evidence="6 8" id="KW-0472">Membrane</keyword>
<dbReference type="PANTHER" id="PTHR30329:SF20">
    <property type="entry name" value="EXPORTED PROTEIN"/>
    <property type="match status" value="1"/>
</dbReference>
<evidence type="ECO:0000256" key="3">
    <source>
        <dbReference type="ARBA" id="ARBA00022475"/>
    </source>
</evidence>
<feature type="compositionally biased region" description="Basic and acidic residues" evidence="7">
    <location>
        <begin position="101"/>
        <end position="117"/>
    </location>
</feature>
<keyword evidence="4 8" id="KW-0812">Transmembrane</keyword>
<organism evidence="10">
    <name type="scientific">hydrothermal vent metagenome</name>
    <dbReference type="NCBI Taxonomy" id="652676"/>
    <lineage>
        <taxon>unclassified sequences</taxon>
        <taxon>metagenomes</taxon>
        <taxon>ecological metagenomes</taxon>
    </lineage>
</organism>
<dbReference type="InterPro" id="IPR050330">
    <property type="entry name" value="Bact_OuterMem_StrucFunc"/>
</dbReference>
<evidence type="ECO:0000313" key="10">
    <source>
        <dbReference type="EMBL" id="VAW75277.1"/>
    </source>
</evidence>
<evidence type="ECO:0000259" key="9">
    <source>
        <dbReference type="PROSITE" id="PS51123"/>
    </source>
</evidence>
<keyword evidence="3" id="KW-1003">Cell membrane</keyword>
<dbReference type="InterPro" id="IPR036737">
    <property type="entry name" value="OmpA-like_sf"/>
</dbReference>
<evidence type="ECO:0000256" key="1">
    <source>
        <dbReference type="ARBA" id="ARBA00004162"/>
    </source>
</evidence>
<keyword evidence="5 8" id="KW-1133">Transmembrane helix</keyword>
<evidence type="ECO:0000256" key="8">
    <source>
        <dbReference type="SAM" id="Phobius"/>
    </source>
</evidence>
<dbReference type="CDD" id="cd07185">
    <property type="entry name" value="OmpA_C-like"/>
    <property type="match status" value="1"/>
</dbReference>
<dbReference type="PANTHER" id="PTHR30329">
    <property type="entry name" value="STATOR ELEMENT OF FLAGELLAR MOTOR COMPLEX"/>
    <property type="match status" value="1"/>
</dbReference>
<dbReference type="Pfam" id="PF13677">
    <property type="entry name" value="MotB_plug"/>
    <property type="match status" value="1"/>
</dbReference>